<dbReference type="EMBL" id="JAGFBR010000009">
    <property type="protein sequence ID" value="KAH0462378.1"/>
    <property type="molecule type" value="Genomic_DNA"/>
</dbReference>
<keyword evidence="2" id="KW-1185">Reference proteome</keyword>
<sequence length="123" mass="14263">MKDISKHMIISLFFFYPPFSMHFDVFHVPRPLPFDTSETRYSRLQRDGLISRRDKTMSHIQDNQLIQTSGSNSDVEQLGGGKRSKNAELGGAECMSGWKEVTVVQFVGRYWIICFRLRLGQLF</sequence>
<accession>A0AAV7H3W7</accession>
<protein>
    <submittedName>
        <fullName evidence="1">Uncharacterized protein</fullName>
    </submittedName>
</protein>
<dbReference type="AlphaFoldDB" id="A0AAV7H3W7"/>
<name>A0AAV7H3W7_DENCH</name>
<evidence type="ECO:0000313" key="2">
    <source>
        <dbReference type="Proteomes" id="UP000775213"/>
    </source>
</evidence>
<reference evidence="1 2" key="1">
    <citation type="journal article" date="2021" name="Hortic Res">
        <title>Chromosome-scale assembly of the Dendrobium chrysotoxum genome enhances the understanding of orchid evolution.</title>
        <authorList>
            <person name="Zhang Y."/>
            <person name="Zhang G.Q."/>
            <person name="Zhang D."/>
            <person name="Liu X.D."/>
            <person name="Xu X.Y."/>
            <person name="Sun W.H."/>
            <person name="Yu X."/>
            <person name="Zhu X."/>
            <person name="Wang Z.W."/>
            <person name="Zhao X."/>
            <person name="Zhong W.Y."/>
            <person name="Chen H."/>
            <person name="Yin W.L."/>
            <person name="Huang T."/>
            <person name="Niu S.C."/>
            <person name="Liu Z.J."/>
        </authorList>
    </citation>
    <scope>NUCLEOTIDE SEQUENCE [LARGE SCALE GENOMIC DNA]</scope>
    <source>
        <strain evidence="1">Lindl</strain>
    </source>
</reference>
<dbReference type="Proteomes" id="UP000775213">
    <property type="component" value="Unassembled WGS sequence"/>
</dbReference>
<comment type="caution">
    <text evidence="1">The sequence shown here is derived from an EMBL/GenBank/DDBJ whole genome shotgun (WGS) entry which is preliminary data.</text>
</comment>
<gene>
    <name evidence="1" type="ORF">IEQ34_009953</name>
</gene>
<proteinExistence type="predicted"/>
<evidence type="ECO:0000313" key="1">
    <source>
        <dbReference type="EMBL" id="KAH0462378.1"/>
    </source>
</evidence>
<organism evidence="1 2">
    <name type="scientific">Dendrobium chrysotoxum</name>
    <name type="common">Orchid</name>
    <dbReference type="NCBI Taxonomy" id="161865"/>
    <lineage>
        <taxon>Eukaryota</taxon>
        <taxon>Viridiplantae</taxon>
        <taxon>Streptophyta</taxon>
        <taxon>Embryophyta</taxon>
        <taxon>Tracheophyta</taxon>
        <taxon>Spermatophyta</taxon>
        <taxon>Magnoliopsida</taxon>
        <taxon>Liliopsida</taxon>
        <taxon>Asparagales</taxon>
        <taxon>Orchidaceae</taxon>
        <taxon>Epidendroideae</taxon>
        <taxon>Malaxideae</taxon>
        <taxon>Dendrobiinae</taxon>
        <taxon>Dendrobium</taxon>
    </lineage>
</organism>